<organism evidence="2 4">
    <name type="scientific">Acutalibacter muris</name>
    <dbReference type="NCBI Taxonomy" id="1796620"/>
    <lineage>
        <taxon>Bacteria</taxon>
        <taxon>Bacillati</taxon>
        <taxon>Bacillota</taxon>
        <taxon>Clostridia</taxon>
        <taxon>Eubacteriales</taxon>
        <taxon>Acutalibacteraceae</taxon>
        <taxon>Acutalibacter</taxon>
    </lineage>
</organism>
<sequence>MTREIKKTEALSRMEMLGLSSQDKTRFEKEDKVSISDDITGTSSWAKGDDLKRIRRFEEQYKVLVYAVVRSHTQIGTIDCYLFVSDYQEEWNHDRAEFRRTIHGDIEAKRLFAYAYNHDTPAFSDFGHMGVTITKDLRLFRIW</sequence>
<accession>A0A1Z2XRI8</accession>
<evidence type="ECO:0000313" key="2">
    <source>
        <dbReference type="EMBL" id="QQR30341.1"/>
    </source>
</evidence>
<reference evidence="3" key="2">
    <citation type="submission" date="2017-05" db="EMBL/GenBank/DDBJ databases">
        <title>Improved OligoMM genomes.</title>
        <authorList>
            <person name="Garzetti D."/>
        </authorList>
    </citation>
    <scope>NUCLEOTIDE SEQUENCE [LARGE SCALE GENOMIC DNA]</scope>
    <source>
        <strain evidence="3">KB18</strain>
    </source>
</reference>
<proteinExistence type="predicted"/>
<dbReference type="AlphaFoldDB" id="A0A1Z2XRI8"/>
<protein>
    <submittedName>
        <fullName evidence="2">Uncharacterized protein</fullName>
    </submittedName>
</protein>
<dbReference type="Proteomes" id="UP000596035">
    <property type="component" value="Chromosome"/>
</dbReference>
<reference evidence="1" key="1">
    <citation type="journal article" date="2017" name="Genome Announc.">
        <title>High-Quality Whole-Genome Sequences of the Oligo-Mouse-Microbiota Bacterial Community.</title>
        <authorList>
            <person name="Garzetti D."/>
            <person name="Brugiroux S."/>
            <person name="Bunk B."/>
            <person name="Pukall R."/>
            <person name="McCoy K.D."/>
            <person name="Macpherson A.J."/>
            <person name="Stecher B."/>
        </authorList>
    </citation>
    <scope>NUCLEOTIDE SEQUENCE</scope>
    <source>
        <strain evidence="1">KB18</strain>
    </source>
</reference>
<dbReference type="KEGG" id="amur:ADH66_10610"/>
<name>A0A1Z2XRI8_9FIRM</name>
<dbReference type="EMBL" id="CP065321">
    <property type="protein sequence ID" value="QQR30341.1"/>
    <property type="molecule type" value="Genomic_DNA"/>
</dbReference>
<dbReference type="RefSeq" id="WP_066541049.1">
    <property type="nucleotide sequence ID" value="NZ_CP021422.1"/>
</dbReference>
<evidence type="ECO:0000313" key="3">
    <source>
        <dbReference type="Proteomes" id="UP000196710"/>
    </source>
</evidence>
<reference evidence="2 4" key="3">
    <citation type="submission" date="2020-11" db="EMBL/GenBank/DDBJ databases">
        <title>Closed and high quality bacterial genomes of the OMM12 community.</title>
        <authorList>
            <person name="Marbouty M."/>
            <person name="Lamy-Besnier Q."/>
            <person name="Debarbieux L."/>
            <person name="Koszul R."/>
        </authorList>
    </citation>
    <scope>NUCLEOTIDE SEQUENCE [LARGE SCALE GENOMIC DNA]</scope>
    <source>
        <strain evidence="2 4">KB18</strain>
    </source>
</reference>
<dbReference type="Proteomes" id="UP000196710">
    <property type="component" value="Chromosome"/>
</dbReference>
<evidence type="ECO:0000313" key="1">
    <source>
        <dbReference type="EMBL" id="ASB41063.1"/>
    </source>
</evidence>
<evidence type="ECO:0000313" key="4">
    <source>
        <dbReference type="Proteomes" id="UP000596035"/>
    </source>
</evidence>
<keyword evidence="3" id="KW-1185">Reference proteome</keyword>
<dbReference type="EMBL" id="CP021422">
    <property type="protein sequence ID" value="ASB41063.1"/>
    <property type="molecule type" value="Genomic_DNA"/>
</dbReference>
<gene>
    <name evidence="1" type="ORF">ADH66_10610</name>
    <name evidence="2" type="ORF">I5Q82_00915</name>
</gene>